<dbReference type="GO" id="GO:0051536">
    <property type="term" value="F:iron-sulfur cluster binding"/>
    <property type="evidence" value="ECO:0007669"/>
    <property type="project" value="UniProtKB-KW"/>
</dbReference>
<dbReference type="Pfam" id="PF04055">
    <property type="entry name" value="Radical_SAM"/>
    <property type="match status" value="1"/>
</dbReference>
<dbReference type="PROSITE" id="PS51918">
    <property type="entry name" value="RADICAL_SAM"/>
    <property type="match status" value="1"/>
</dbReference>
<dbReference type="SFLD" id="SFLDG01067">
    <property type="entry name" value="SPASM/twitch_domain_containing"/>
    <property type="match status" value="1"/>
</dbReference>
<evidence type="ECO:0000256" key="1">
    <source>
        <dbReference type="ARBA" id="ARBA00022691"/>
    </source>
</evidence>
<dbReference type="InterPro" id="IPR007197">
    <property type="entry name" value="rSAM"/>
</dbReference>
<dbReference type="InterPro" id="IPR050377">
    <property type="entry name" value="Radical_SAM_PqqE_MftC-like"/>
</dbReference>
<evidence type="ECO:0000259" key="5">
    <source>
        <dbReference type="PROSITE" id="PS51918"/>
    </source>
</evidence>
<comment type="caution">
    <text evidence="6">The sequence shown here is derived from an EMBL/GenBank/DDBJ whole genome shotgun (WGS) entry which is preliminary data.</text>
</comment>
<accession>A0A7V3J974</accession>
<dbReference type="InterPro" id="IPR013785">
    <property type="entry name" value="Aldolase_TIM"/>
</dbReference>
<evidence type="ECO:0000256" key="3">
    <source>
        <dbReference type="ARBA" id="ARBA00023004"/>
    </source>
</evidence>
<dbReference type="SFLD" id="SFLDS00029">
    <property type="entry name" value="Radical_SAM"/>
    <property type="match status" value="1"/>
</dbReference>
<dbReference type="SUPFAM" id="SSF102114">
    <property type="entry name" value="Radical SAM enzymes"/>
    <property type="match status" value="1"/>
</dbReference>
<proteinExistence type="predicted"/>
<name>A0A7V3J974_UNCC3</name>
<dbReference type="GO" id="GO:0046872">
    <property type="term" value="F:metal ion binding"/>
    <property type="evidence" value="ECO:0007669"/>
    <property type="project" value="UniProtKB-KW"/>
</dbReference>
<keyword evidence="2" id="KW-0479">Metal-binding</keyword>
<dbReference type="PANTHER" id="PTHR11228">
    <property type="entry name" value="RADICAL SAM DOMAIN PROTEIN"/>
    <property type="match status" value="1"/>
</dbReference>
<dbReference type="InterPro" id="IPR058240">
    <property type="entry name" value="rSAM_sf"/>
</dbReference>
<keyword evidence="3" id="KW-0408">Iron</keyword>
<evidence type="ECO:0000313" key="6">
    <source>
        <dbReference type="EMBL" id="HFZ08661.1"/>
    </source>
</evidence>
<dbReference type="Gene3D" id="3.20.20.70">
    <property type="entry name" value="Aldolase class I"/>
    <property type="match status" value="1"/>
</dbReference>
<evidence type="ECO:0000256" key="2">
    <source>
        <dbReference type="ARBA" id="ARBA00022723"/>
    </source>
</evidence>
<reference evidence="6" key="1">
    <citation type="journal article" date="2020" name="mSystems">
        <title>Genome- and Community-Level Interaction Insights into Carbon Utilization and Element Cycling Functions of Hydrothermarchaeota in Hydrothermal Sediment.</title>
        <authorList>
            <person name="Zhou Z."/>
            <person name="Liu Y."/>
            <person name="Xu W."/>
            <person name="Pan J."/>
            <person name="Luo Z.H."/>
            <person name="Li M."/>
        </authorList>
    </citation>
    <scope>NUCLEOTIDE SEQUENCE [LARGE SCALE GENOMIC DNA]</scope>
    <source>
        <strain evidence="6">SpSt-757</strain>
    </source>
</reference>
<dbReference type="CDD" id="cd01335">
    <property type="entry name" value="Radical_SAM"/>
    <property type="match status" value="1"/>
</dbReference>
<organism evidence="6">
    <name type="scientific">candidate division CPR3 bacterium</name>
    <dbReference type="NCBI Taxonomy" id="2268181"/>
    <lineage>
        <taxon>Bacteria</taxon>
        <taxon>Bacteria division CPR3</taxon>
    </lineage>
</organism>
<protein>
    <submittedName>
        <fullName evidence="6">Radical SAM protein</fullName>
    </submittedName>
</protein>
<dbReference type="GO" id="GO:0003824">
    <property type="term" value="F:catalytic activity"/>
    <property type="evidence" value="ECO:0007669"/>
    <property type="project" value="InterPro"/>
</dbReference>
<dbReference type="EMBL" id="DTGG01000024">
    <property type="protein sequence ID" value="HFZ08661.1"/>
    <property type="molecule type" value="Genomic_DNA"/>
</dbReference>
<keyword evidence="1" id="KW-0949">S-adenosyl-L-methionine</keyword>
<sequence>MYLETVYGCNLRCKYCFFDWGKEIKTMSLEIVDKAVELGKDLGVAQYSIQGGEPLLAPDLIKEVVTRVNGNRVTVTTNGTIDFSFLCNNVGLRVSLDNWPSIGDYVRGKGDKVIQNLMRAIPKTDDLQLCVTVVPDNLFMLSEFVKWWYCLGLKHVVVFPVVESNWNDDSIEKYKTEMRRMREYGFNVRTDDFCGRLNSQVYVTYDGNLYPCHMARRFEKELKEKLGLDVKIGTVHDGVNFTKLSEYNKHELANKCTGCDRYFRCQVCWISAYIGRGSFPDDVACAVGST</sequence>
<gene>
    <name evidence="6" type="ORF">ENV41_00805</name>
</gene>
<keyword evidence="4" id="KW-0411">Iron-sulfur</keyword>
<dbReference type="PANTHER" id="PTHR11228:SF7">
    <property type="entry name" value="PQQA PEPTIDE CYCLASE"/>
    <property type="match status" value="1"/>
</dbReference>
<dbReference type="AlphaFoldDB" id="A0A7V3J974"/>
<evidence type="ECO:0000256" key="4">
    <source>
        <dbReference type="ARBA" id="ARBA00023014"/>
    </source>
</evidence>
<feature type="domain" description="Radical SAM core" evidence="5">
    <location>
        <begin position="1"/>
        <end position="191"/>
    </location>
</feature>